<evidence type="ECO:0000313" key="2">
    <source>
        <dbReference type="EMBL" id="KTD47487.1"/>
    </source>
</evidence>
<dbReference type="PANTHER" id="PTHR43317">
    <property type="entry name" value="THERMOSPERMINE SYNTHASE ACAULIS5"/>
    <property type="match status" value="1"/>
</dbReference>
<dbReference type="RefSeq" id="WP_058508496.1">
    <property type="nucleotide sequence ID" value="NZ_CAAAIK010000025.1"/>
</dbReference>
<dbReference type="Proteomes" id="UP000054618">
    <property type="component" value="Unassembled WGS sequence"/>
</dbReference>
<dbReference type="AlphaFoldDB" id="A0A0W0XSR8"/>
<comment type="caution">
    <text evidence="2">The sequence shown here is derived from an EMBL/GenBank/DDBJ whole genome shotgun (WGS) entry which is preliminary data.</text>
</comment>
<evidence type="ECO:0000256" key="1">
    <source>
        <dbReference type="ARBA" id="ARBA00023115"/>
    </source>
</evidence>
<name>A0A0W0XSR8_9GAMM</name>
<dbReference type="EMBL" id="LNYS01000020">
    <property type="protein sequence ID" value="KTD47487.1"/>
    <property type="molecule type" value="Genomic_DNA"/>
</dbReference>
<accession>A0A0W0XSR8</accession>
<dbReference type="GO" id="GO:0006596">
    <property type="term" value="P:polyamine biosynthetic process"/>
    <property type="evidence" value="ECO:0007669"/>
    <property type="project" value="UniProtKB-KW"/>
</dbReference>
<dbReference type="STRING" id="45073.Lqui_2413"/>
<dbReference type="SUPFAM" id="SSF53335">
    <property type="entry name" value="S-adenosyl-L-methionine-dependent methyltransferases"/>
    <property type="match status" value="1"/>
</dbReference>
<protein>
    <submittedName>
        <fullName evidence="2">Spermidine synthase</fullName>
    </submittedName>
</protein>
<evidence type="ECO:0000313" key="3">
    <source>
        <dbReference type="Proteomes" id="UP000054618"/>
    </source>
</evidence>
<gene>
    <name evidence="2" type="ORF">Lqui_2413</name>
</gene>
<proteinExistence type="predicted"/>
<dbReference type="InterPro" id="IPR029063">
    <property type="entry name" value="SAM-dependent_MTases_sf"/>
</dbReference>
<reference evidence="2 3" key="1">
    <citation type="submission" date="2015-11" db="EMBL/GenBank/DDBJ databases">
        <title>Genomic analysis of 38 Legionella species identifies large and diverse effector repertoires.</title>
        <authorList>
            <person name="Burstein D."/>
            <person name="Amaro F."/>
            <person name="Zusman T."/>
            <person name="Lifshitz Z."/>
            <person name="Cohen O."/>
            <person name="Gilbert J.A."/>
            <person name="Pupko T."/>
            <person name="Shuman H.A."/>
            <person name="Segal G."/>
        </authorList>
    </citation>
    <scope>NUCLEOTIDE SEQUENCE [LARGE SCALE GENOMIC DNA]</scope>
    <source>
        <strain evidence="2 3">CDC#1442-AUS-E</strain>
    </source>
</reference>
<dbReference type="Gene3D" id="3.40.50.150">
    <property type="entry name" value="Vaccinia Virus protein VP39"/>
    <property type="match status" value="1"/>
</dbReference>
<sequence>MFSAFTRSNRKENDFFGDAIIYRTRDRWGEILVVDKKTNRVLAFDPIYEQSCLNLKEPHIPAHEYCRIMLLVLAFINPRHVTILGLGGGSLLHALHYLIPQCTIQAIELRKKVHEVALNFFLIPIHPNINVVISDAQKAMHQCKEQSTQIIFADMYQKQGMDPFQIQKKFILQCHRILDNSGWLVVNYHQLPEHNSSFIQCLQRYFSEIFAGLSHSGNYILFARKNRGSPLSKYQNNVLDLENKLNIKLLTLFKRITRVYSNKY</sequence>
<keyword evidence="3" id="KW-1185">Reference proteome</keyword>
<dbReference type="OrthoDB" id="9761985at2"/>
<dbReference type="PATRIC" id="fig|45073.5.peg.2550"/>
<organism evidence="2 3">
    <name type="scientific">Legionella quinlivanii</name>
    <dbReference type="NCBI Taxonomy" id="45073"/>
    <lineage>
        <taxon>Bacteria</taxon>
        <taxon>Pseudomonadati</taxon>
        <taxon>Pseudomonadota</taxon>
        <taxon>Gammaproteobacteria</taxon>
        <taxon>Legionellales</taxon>
        <taxon>Legionellaceae</taxon>
        <taxon>Legionella</taxon>
    </lineage>
</organism>
<dbReference type="PANTHER" id="PTHR43317:SF1">
    <property type="entry name" value="THERMOSPERMINE SYNTHASE ACAULIS5"/>
    <property type="match status" value="1"/>
</dbReference>
<keyword evidence="1" id="KW-0620">Polyamine biosynthesis</keyword>